<organism evidence="4 5">
    <name type="scientific">Streptodolium elevatio</name>
    <dbReference type="NCBI Taxonomy" id="3157996"/>
    <lineage>
        <taxon>Bacteria</taxon>
        <taxon>Bacillati</taxon>
        <taxon>Actinomycetota</taxon>
        <taxon>Actinomycetes</taxon>
        <taxon>Kitasatosporales</taxon>
        <taxon>Streptomycetaceae</taxon>
        <taxon>Streptodolium</taxon>
    </lineage>
</organism>
<dbReference type="InterPro" id="IPR051448">
    <property type="entry name" value="CdaR-like_regulators"/>
</dbReference>
<feature type="domain" description="PucR C-terminal helix-turn-helix" evidence="3">
    <location>
        <begin position="497"/>
        <end position="555"/>
    </location>
</feature>
<dbReference type="Proteomes" id="UP001551482">
    <property type="component" value="Unassembled WGS sequence"/>
</dbReference>
<dbReference type="PANTHER" id="PTHR33744">
    <property type="entry name" value="CARBOHYDRATE DIACID REGULATOR"/>
    <property type="match status" value="1"/>
</dbReference>
<evidence type="ECO:0000259" key="3">
    <source>
        <dbReference type="Pfam" id="PF13556"/>
    </source>
</evidence>
<feature type="domain" description="Purine catabolism PurC-like" evidence="2">
    <location>
        <begin position="8"/>
        <end position="125"/>
    </location>
</feature>
<evidence type="ECO:0000313" key="5">
    <source>
        <dbReference type="Proteomes" id="UP001551482"/>
    </source>
</evidence>
<dbReference type="PANTHER" id="PTHR33744:SF1">
    <property type="entry name" value="DNA-BINDING TRANSCRIPTIONAL ACTIVATOR ADER"/>
    <property type="match status" value="1"/>
</dbReference>
<dbReference type="InterPro" id="IPR012914">
    <property type="entry name" value="PucR_dom"/>
</dbReference>
<dbReference type="EMBL" id="JBEZFP010000033">
    <property type="protein sequence ID" value="MEU8134867.1"/>
    <property type="molecule type" value="Genomic_DNA"/>
</dbReference>
<dbReference type="InterPro" id="IPR025736">
    <property type="entry name" value="PucR_C-HTH_dom"/>
</dbReference>
<gene>
    <name evidence="4" type="ORF">AB0C36_15280</name>
</gene>
<dbReference type="InterPro" id="IPR042070">
    <property type="entry name" value="PucR_C-HTH_sf"/>
</dbReference>
<keyword evidence="5" id="KW-1185">Reference proteome</keyword>
<dbReference type="Pfam" id="PF13556">
    <property type="entry name" value="HTH_30"/>
    <property type="match status" value="1"/>
</dbReference>
<comment type="caution">
    <text evidence="4">The sequence shown here is derived from an EMBL/GenBank/DDBJ whole genome shotgun (WGS) entry which is preliminary data.</text>
</comment>
<evidence type="ECO:0000313" key="4">
    <source>
        <dbReference type="EMBL" id="MEU8134867.1"/>
    </source>
</evidence>
<reference evidence="4 5" key="1">
    <citation type="submission" date="2024-06" db="EMBL/GenBank/DDBJ databases">
        <title>The Natural Products Discovery Center: Release of the First 8490 Sequenced Strains for Exploring Actinobacteria Biosynthetic Diversity.</title>
        <authorList>
            <person name="Kalkreuter E."/>
            <person name="Kautsar S.A."/>
            <person name="Yang D."/>
            <person name="Bader C.D."/>
            <person name="Teijaro C.N."/>
            <person name="Fluegel L."/>
            <person name="Davis C.M."/>
            <person name="Simpson J.R."/>
            <person name="Lauterbach L."/>
            <person name="Steele A.D."/>
            <person name="Gui C."/>
            <person name="Meng S."/>
            <person name="Li G."/>
            <person name="Viehrig K."/>
            <person name="Ye F."/>
            <person name="Su P."/>
            <person name="Kiefer A.F."/>
            <person name="Nichols A."/>
            <person name="Cepeda A.J."/>
            <person name="Yan W."/>
            <person name="Fan B."/>
            <person name="Jiang Y."/>
            <person name="Adhikari A."/>
            <person name="Zheng C.-J."/>
            <person name="Schuster L."/>
            <person name="Cowan T.M."/>
            <person name="Smanski M.J."/>
            <person name="Chevrette M.G."/>
            <person name="De Carvalho L.P.S."/>
            <person name="Shen B."/>
        </authorList>
    </citation>
    <scope>NUCLEOTIDE SEQUENCE [LARGE SCALE GENOMIC DNA]</scope>
    <source>
        <strain evidence="4 5">NPDC048946</strain>
    </source>
</reference>
<evidence type="ECO:0000256" key="1">
    <source>
        <dbReference type="SAM" id="MobiDB-lite"/>
    </source>
</evidence>
<dbReference type="Pfam" id="PF07905">
    <property type="entry name" value="PucR"/>
    <property type="match status" value="1"/>
</dbReference>
<dbReference type="Gene3D" id="1.10.10.2840">
    <property type="entry name" value="PucR C-terminal helix-turn-helix domain"/>
    <property type="match status" value="1"/>
</dbReference>
<name>A0ABV3DGH6_9ACTN</name>
<dbReference type="RefSeq" id="WP_358353893.1">
    <property type="nucleotide sequence ID" value="NZ_JBEZFP010000033.1"/>
</dbReference>
<protein>
    <submittedName>
        <fullName evidence="4">PucR family transcriptional regulator ligand-binding domain-containing protein</fullName>
    </submittedName>
</protein>
<sequence length="561" mass="57958">MPPTLEQLVRAPALDLVVLAGERHLEREIRWVHTSELADPTPYLEGGELVLTTGMKLGRSAAERRAYIERLADADVVGLGIGVGLTHAKVPAAVVEAAEERGLPVFAVPRPTPFIAISKMVSSAIAADQYEAVTTGFAAQQELTRAVLGREGSAALIRRLAVRLDGWAALYDQSGTPVHVSPTPARAQAAALAADVTRLRGMSAPASASLQGAGPHGERVVLQSLGADRRIRGFLAVGTHRAANPADRQIIGSATSLLTLALEQSRALGAAEGRMRTALLRLWLGAPWAVSAADASASAPDASGPGTSAAEAPAGAPGAADEPARSWLPPPAWSTSAGSADSLVRAVARDMGSPLPDGPLLVAVAHGPEDARTSLAERVAGAAKEVFAAEFDDATVLVAPASLLADDAAVLDRAARAGAGGLAVGVSGAADPGAGAEAFRQARQAYGVGSRAGRVLTVYGHAGASLLPLLGDPTVRGWAEELLAPLTAHDAGARGDLVASVRAWLARHGQWDAAAGDLGVHRHTLRYRIRRAEEILGRRLDDPDVRAELWLALRLTERDGG</sequence>
<proteinExistence type="predicted"/>
<feature type="region of interest" description="Disordered" evidence="1">
    <location>
        <begin position="296"/>
        <end position="334"/>
    </location>
</feature>
<feature type="compositionally biased region" description="Low complexity" evidence="1">
    <location>
        <begin position="296"/>
        <end position="321"/>
    </location>
</feature>
<accession>A0ABV3DGH6</accession>
<evidence type="ECO:0000259" key="2">
    <source>
        <dbReference type="Pfam" id="PF07905"/>
    </source>
</evidence>